<dbReference type="Proteomes" id="UP001210380">
    <property type="component" value="Unassembled WGS sequence"/>
</dbReference>
<dbReference type="Gene3D" id="3.30.450.20">
    <property type="entry name" value="PAS domain"/>
    <property type="match status" value="1"/>
</dbReference>
<keyword evidence="1" id="KW-0175">Coiled coil</keyword>
<feature type="domain" description="GGDEF" evidence="4">
    <location>
        <begin position="414"/>
        <end position="538"/>
    </location>
</feature>
<dbReference type="CDD" id="cd00130">
    <property type="entry name" value="PAS"/>
    <property type="match status" value="1"/>
</dbReference>
<comment type="caution">
    <text evidence="5">The sequence shown here is derived from an EMBL/GenBank/DDBJ whole genome shotgun (WGS) entry which is preliminary data.</text>
</comment>
<evidence type="ECO:0000256" key="1">
    <source>
        <dbReference type="SAM" id="Coils"/>
    </source>
</evidence>
<dbReference type="PANTHER" id="PTHR44757">
    <property type="entry name" value="DIGUANYLATE CYCLASE DGCP"/>
    <property type="match status" value="1"/>
</dbReference>
<dbReference type="Pfam" id="PF13188">
    <property type="entry name" value="PAS_8"/>
    <property type="match status" value="1"/>
</dbReference>
<evidence type="ECO:0000313" key="6">
    <source>
        <dbReference type="Proteomes" id="UP001210380"/>
    </source>
</evidence>
<protein>
    <submittedName>
        <fullName evidence="5">PAS domain S-box protein</fullName>
    </submittedName>
</protein>
<dbReference type="SMART" id="SM00091">
    <property type="entry name" value="PAS"/>
    <property type="match status" value="1"/>
</dbReference>
<dbReference type="SMART" id="SM00267">
    <property type="entry name" value="GGDEF"/>
    <property type="match status" value="1"/>
</dbReference>
<dbReference type="InterPro" id="IPR035965">
    <property type="entry name" value="PAS-like_dom_sf"/>
</dbReference>
<gene>
    <name evidence="5" type="ORF">OU415_01775</name>
</gene>
<feature type="coiled-coil region" evidence="1">
    <location>
        <begin position="226"/>
        <end position="253"/>
    </location>
</feature>
<dbReference type="SUPFAM" id="SSF55073">
    <property type="entry name" value="Nucleotide cyclase"/>
    <property type="match status" value="1"/>
</dbReference>
<proteinExistence type="predicted"/>
<evidence type="ECO:0000259" key="3">
    <source>
        <dbReference type="PROSITE" id="PS50112"/>
    </source>
</evidence>
<dbReference type="InterPro" id="IPR000014">
    <property type="entry name" value="PAS"/>
</dbReference>
<sequence>MNSDTIDPNGHEDLALLEGLLERSSFGTDTSDLKARTSSEKAAYAVRLATYLREASTAPQEPERTAEPRTVRARKPGTGGSTAAAKPTRGHHLEQEGMPLHESDGAAPLRLLTLDPPGKHWRSVLAGRWASELRSTAYIPFSRDELRLRLLDLVDHIADALETPESVDEAARLVGNRLVEIHATGQDSLPCTLAILREHLAMTTASSKTRKSLLQTISASYFAAEITSAFEQKEALKQAIERAKLKADQALRSSEERFRKVFNTAPTGIAILDKSGQFIDTNPALQEILGIDTHNLSSMTIHELVHPDYIDFLAATLSNLTEAKSSYRSRTELPLMCAGDRTILASLAFSVLHDTNGDPYSFVANVEDITDLHMLQERFRYNAIHDSTSRLPNINFFRIRLQDELNRSHRGNLLSTYRIALNFDSPPSTRAIETIVQRLEELTESENSILACFGDTDFAIAIQHSHQTPDESQFAELATRKLSAPIDSDSHSPTATVNIGAVRNTDADATSAHIMWAADLALRKAISLGGGRWVVSTHIHA</sequence>
<reference evidence="5 6" key="1">
    <citation type="submission" date="2022-11" db="EMBL/GenBank/DDBJ databases">
        <title>Draft genome sequence of Saccharopolyspora sp. WRP15-2 isolated from rhizosphere soils of wild rice in Thailand.</title>
        <authorList>
            <person name="Duangmal K."/>
            <person name="Kammanee S."/>
            <person name="Muangham S."/>
        </authorList>
    </citation>
    <scope>NUCLEOTIDE SEQUENCE [LARGE SCALE GENOMIC DNA]</scope>
    <source>
        <strain evidence="5 6">WRP15-2</strain>
    </source>
</reference>
<dbReference type="PANTHER" id="PTHR44757:SF2">
    <property type="entry name" value="BIOFILM ARCHITECTURE MAINTENANCE PROTEIN MBAA"/>
    <property type="match status" value="1"/>
</dbReference>
<feature type="compositionally biased region" description="Basic and acidic residues" evidence="2">
    <location>
        <begin position="61"/>
        <end position="70"/>
    </location>
</feature>
<dbReference type="InterPro" id="IPR052155">
    <property type="entry name" value="Biofilm_reg_signaling"/>
</dbReference>
<keyword evidence="6" id="KW-1185">Reference proteome</keyword>
<evidence type="ECO:0000313" key="5">
    <source>
        <dbReference type="EMBL" id="MDA3624143.1"/>
    </source>
</evidence>
<dbReference type="EMBL" id="JAQGLA010000002">
    <property type="protein sequence ID" value="MDA3624143.1"/>
    <property type="molecule type" value="Genomic_DNA"/>
</dbReference>
<accession>A0ABT4UR03</accession>
<dbReference type="Gene3D" id="3.30.70.270">
    <property type="match status" value="1"/>
</dbReference>
<dbReference type="PROSITE" id="PS50112">
    <property type="entry name" value="PAS"/>
    <property type="match status" value="1"/>
</dbReference>
<evidence type="ECO:0000256" key="2">
    <source>
        <dbReference type="SAM" id="MobiDB-lite"/>
    </source>
</evidence>
<dbReference type="InterPro" id="IPR000160">
    <property type="entry name" value="GGDEF_dom"/>
</dbReference>
<dbReference type="PROSITE" id="PS50887">
    <property type="entry name" value="GGDEF"/>
    <property type="match status" value="1"/>
</dbReference>
<dbReference type="InterPro" id="IPR029787">
    <property type="entry name" value="Nucleotide_cyclase"/>
</dbReference>
<name>A0ABT4UR03_9PSEU</name>
<dbReference type="NCBIfam" id="TIGR00229">
    <property type="entry name" value="sensory_box"/>
    <property type="match status" value="1"/>
</dbReference>
<dbReference type="RefSeq" id="WP_270946708.1">
    <property type="nucleotide sequence ID" value="NZ_JAQGLA010000002.1"/>
</dbReference>
<dbReference type="InterPro" id="IPR043128">
    <property type="entry name" value="Rev_trsase/Diguanyl_cyclase"/>
</dbReference>
<feature type="domain" description="PAS" evidence="3">
    <location>
        <begin position="254"/>
        <end position="324"/>
    </location>
</feature>
<organism evidence="5 6">
    <name type="scientific">Saccharopolyspora oryzae</name>
    <dbReference type="NCBI Taxonomy" id="2997343"/>
    <lineage>
        <taxon>Bacteria</taxon>
        <taxon>Bacillati</taxon>
        <taxon>Actinomycetota</taxon>
        <taxon>Actinomycetes</taxon>
        <taxon>Pseudonocardiales</taxon>
        <taxon>Pseudonocardiaceae</taxon>
        <taxon>Saccharopolyspora</taxon>
    </lineage>
</organism>
<evidence type="ECO:0000259" key="4">
    <source>
        <dbReference type="PROSITE" id="PS50887"/>
    </source>
</evidence>
<feature type="region of interest" description="Disordered" evidence="2">
    <location>
        <begin position="54"/>
        <end position="91"/>
    </location>
</feature>
<dbReference type="SUPFAM" id="SSF55785">
    <property type="entry name" value="PYP-like sensor domain (PAS domain)"/>
    <property type="match status" value="1"/>
</dbReference>